<reference evidence="5" key="1">
    <citation type="journal article" date="2020" name="bioRxiv">
        <title>A rank-normalized archaeal taxonomy based on genome phylogeny resolves widespread incomplete and uneven classifications.</title>
        <authorList>
            <person name="Rinke C."/>
            <person name="Chuvochina M."/>
            <person name="Mussig A.J."/>
            <person name="Chaumeil P.-A."/>
            <person name="Waite D.W."/>
            <person name="Whitman W.B."/>
            <person name="Parks D.H."/>
            <person name="Hugenholtz P."/>
        </authorList>
    </citation>
    <scope>NUCLEOTIDE SEQUENCE [LARGE SCALE GENOMIC DNA]</scope>
</reference>
<keyword evidence="2" id="KW-0175">Coiled coil</keyword>
<dbReference type="Proteomes" id="UP000577419">
    <property type="component" value="Unassembled WGS sequence"/>
</dbReference>
<dbReference type="InterPro" id="IPR038765">
    <property type="entry name" value="Papain-like_cys_pep_sf"/>
</dbReference>
<comment type="similarity">
    <text evidence="1">Belongs to the UPF0252 family.</text>
</comment>
<dbReference type="Gene3D" id="3.10.620.30">
    <property type="match status" value="1"/>
</dbReference>
<sequence length="303" mass="34934">MGFNELSGISSQKLSRTDAEQSILRAIQALEVELREETDSERKHELREQIAELRSALVSVHGPSYSRLEEENRKLKKELAEAKKMLSRALDENRLLRKGQRVLSDVAETAEEKMPKFKLYALLLEKYSDIINEFEKKTVGEIKGLVDAENLSVQSMVAEFKPENYLFEKNYLAAARKVFEFVSREFTFVKADLDLNFWLSPKEILAEKIGDDEDLAVFLCSLLRALGDEKAEVVIAELDNLSTHAFVITEFNGRFFILDPSQRHSFDAFSGEKARVLASYSFNDSKIKRFLYKFNNKNYEQFI</sequence>
<organism evidence="4 5">
    <name type="scientific">Candidatus Iainarchaeum sp</name>
    <dbReference type="NCBI Taxonomy" id="3101447"/>
    <lineage>
        <taxon>Archaea</taxon>
        <taxon>Candidatus Iainarchaeota</taxon>
        <taxon>Candidatus Iainarchaeia</taxon>
        <taxon>Candidatus Iainarchaeales</taxon>
        <taxon>Candidatus Iainarchaeaceae</taxon>
        <taxon>Candidatus Iainarchaeum</taxon>
    </lineage>
</organism>
<accession>A0A7J4ITT1</accession>
<dbReference type="AlphaFoldDB" id="A0A7J4ITT1"/>
<protein>
    <recommendedName>
        <fullName evidence="3">Transglutaminase-like domain-containing protein</fullName>
    </recommendedName>
</protein>
<name>A0A7J4ITT1_9ARCH</name>
<evidence type="ECO:0000259" key="3">
    <source>
        <dbReference type="Pfam" id="PF04473"/>
    </source>
</evidence>
<dbReference type="InterPro" id="IPR007562">
    <property type="entry name" value="Transglutaminase-like_domain"/>
</dbReference>
<evidence type="ECO:0000313" key="4">
    <source>
        <dbReference type="EMBL" id="HIH08911.1"/>
    </source>
</evidence>
<comment type="caution">
    <text evidence="4">The sequence shown here is derived from an EMBL/GenBank/DDBJ whole genome shotgun (WGS) entry which is preliminary data.</text>
</comment>
<dbReference type="SUPFAM" id="SSF54001">
    <property type="entry name" value="Cysteine proteinases"/>
    <property type="match status" value="1"/>
</dbReference>
<dbReference type="EMBL" id="DUFG01000031">
    <property type="protein sequence ID" value="HIH08911.1"/>
    <property type="molecule type" value="Genomic_DNA"/>
</dbReference>
<feature type="coiled-coil region" evidence="2">
    <location>
        <begin position="27"/>
        <end position="92"/>
    </location>
</feature>
<evidence type="ECO:0000256" key="2">
    <source>
        <dbReference type="SAM" id="Coils"/>
    </source>
</evidence>
<evidence type="ECO:0000313" key="5">
    <source>
        <dbReference type="Proteomes" id="UP000577419"/>
    </source>
</evidence>
<feature type="domain" description="Transglutaminase-like" evidence="3">
    <location>
        <begin position="167"/>
        <end position="260"/>
    </location>
</feature>
<dbReference type="Pfam" id="PF04473">
    <property type="entry name" value="DUF553"/>
    <property type="match status" value="1"/>
</dbReference>
<evidence type="ECO:0000256" key="1">
    <source>
        <dbReference type="ARBA" id="ARBA00007458"/>
    </source>
</evidence>
<gene>
    <name evidence="4" type="ORF">HA237_06115</name>
</gene>
<proteinExistence type="inferred from homology"/>